<reference evidence="1 2" key="1">
    <citation type="submission" date="2020-08" db="EMBL/GenBank/DDBJ databases">
        <title>Aphidius gifuensis genome sequencing and assembly.</title>
        <authorList>
            <person name="Du Z."/>
        </authorList>
    </citation>
    <scope>NUCLEOTIDE SEQUENCE [LARGE SCALE GENOMIC DNA]</scope>
    <source>
        <strain evidence="1">YNYX2018</strain>
        <tissue evidence="1">Adults</tissue>
    </source>
</reference>
<sequence length="646" mass="75195">MKNIILSSASIVQDTLDMLEIIGNKTISSIVLNNMTSFHSIWSTINKFQLTQYETNYNFEINQQEKPSIVSNYEKKLNDYFSRIQFLRDRTEDWSTLIRRNNTLILGDSTTDIISNDDDYPRSVLTKLHNLFFGRISELITGHDHNHLLQSINKFKCNMKTSKQHQLYSLYNTILFTEVQAFSVLAFSYMWRSINILTKFDYTNEMAIDMSDSRNRIIDFTRLFKKEMKIASNFIRRCDPLEDHKKGKTYDAFDNLMYSFVTNQRYLEPWNNVNCKSNCKAVTPYKRFCELHGEDCSVNHHWYDNTCPGKIYDCEYASSTFEICRRDPIDESSTKLYNWFKNKNNGTIYGDATRKCGSTEEIEEENVSWLPWSNTCDVCLCKCLDNRIDTNSNSIRAFSLLQSRTSDNMVATGARLVTKDRMVHIQLREAKLLSNGKIDKTTEKWIPLPTFNYENNFPNEAVYSDGQIHPLKRDRDFVLLGRDIEDNICFQKLVIDTKYLLIGANFGIDYFEKNQNQRKLCIKLEAEYVLYNFHGETFPTDTKYHLNTFFMPLTKLVLDKPDNPLKFKENMKDSEDNQFVTISVSDFVKDASQSTIPFIDLLEVTTNPSVPLNGIELFHKGQINGTSGGFISLKIHPIDFTTDMNI</sequence>
<dbReference type="Pfam" id="PF16061">
    <property type="entry name" value="DUF4803"/>
    <property type="match status" value="1"/>
</dbReference>
<evidence type="ECO:0000313" key="2">
    <source>
        <dbReference type="Proteomes" id="UP000639338"/>
    </source>
</evidence>
<gene>
    <name evidence="1" type="ORF">HCN44_002125</name>
</gene>
<organism evidence="1 2">
    <name type="scientific">Aphidius gifuensis</name>
    <name type="common">Parasitoid wasp</name>
    <dbReference type="NCBI Taxonomy" id="684658"/>
    <lineage>
        <taxon>Eukaryota</taxon>
        <taxon>Metazoa</taxon>
        <taxon>Ecdysozoa</taxon>
        <taxon>Arthropoda</taxon>
        <taxon>Hexapoda</taxon>
        <taxon>Insecta</taxon>
        <taxon>Pterygota</taxon>
        <taxon>Neoptera</taxon>
        <taxon>Endopterygota</taxon>
        <taxon>Hymenoptera</taxon>
        <taxon>Apocrita</taxon>
        <taxon>Ichneumonoidea</taxon>
        <taxon>Braconidae</taxon>
        <taxon>Aphidiinae</taxon>
        <taxon>Aphidius</taxon>
    </lineage>
</organism>
<dbReference type="PANTHER" id="PTHR47890:SF1">
    <property type="entry name" value="LD24308P"/>
    <property type="match status" value="1"/>
</dbReference>
<evidence type="ECO:0000313" key="1">
    <source>
        <dbReference type="EMBL" id="KAF7996493.1"/>
    </source>
</evidence>
<keyword evidence="2" id="KW-1185">Reference proteome</keyword>
<dbReference type="EMBL" id="JACMRX010000001">
    <property type="protein sequence ID" value="KAF7996493.1"/>
    <property type="molecule type" value="Genomic_DNA"/>
</dbReference>
<comment type="caution">
    <text evidence="1">The sequence shown here is derived from an EMBL/GenBank/DDBJ whole genome shotgun (WGS) entry which is preliminary data.</text>
</comment>
<name>A0A834XZK9_APHGI</name>
<dbReference type="Proteomes" id="UP000639338">
    <property type="component" value="Unassembled WGS sequence"/>
</dbReference>
<proteinExistence type="predicted"/>
<dbReference type="OrthoDB" id="7650325at2759"/>
<dbReference type="InterPro" id="IPR032062">
    <property type="entry name" value="DUF4803"/>
</dbReference>
<dbReference type="AlphaFoldDB" id="A0A834XZK9"/>
<dbReference type="PANTHER" id="PTHR47890">
    <property type="entry name" value="LD24308P"/>
    <property type="match status" value="1"/>
</dbReference>
<protein>
    <submittedName>
        <fullName evidence="1">Uncharacterized protein</fullName>
    </submittedName>
</protein>
<accession>A0A834XZK9</accession>